<dbReference type="AlphaFoldDB" id="A0A5C3LNS8"/>
<evidence type="ECO:0000313" key="3">
    <source>
        <dbReference type="Proteomes" id="UP000308652"/>
    </source>
</evidence>
<feature type="compositionally biased region" description="Basic and acidic residues" evidence="1">
    <location>
        <begin position="1"/>
        <end position="13"/>
    </location>
</feature>
<accession>A0A5C3LNS8</accession>
<dbReference type="Proteomes" id="UP000308652">
    <property type="component" value="Unassembled WGS sequence"/>
</dbReference>
<organism evidence="2 3">
    <name type="scientific">Crucibulum laeve</name>
    <dbReference type="NCBI Taxonomy" id="68775"/>
    <lineage>
        <taxon>Eukaryota</taxon>
        <taxon>Fungi</taxon>
        <taxon>Dikarya</taxon>
        <taxon>Basidiomycota</taxon>
        <taxon>Agaricomycotina</taxon>
        <taxon>Agaricomycetes</taxon>
        <taxon>Agaricomycetidae</taxon>
        <taxon>Agaricales</taxon>
        <taxon>Agaricineae</taxon>
        <taxon>Nidulariaceae</taxon>
        <taxon>Crucibulum</taxon>
    </lineage>
</organism>
<feature type="region of interest" description="Disordered" evidence="1">
    <location>
        <begin position="1"/>
        <end position="68"/>
    </location>
</feature>
<evidence type="ECO:0000256" key="1">
    <source>
        <dbReference type="SAM" id="MobiDB-lite"/>
    </source>
</evidence>
<reference evidence="2 3" key="1">
    <citation type="journal article" date="2019" name="Nat. Ecol. Evol.">
        <title>Megaphylogeny resolves global patterns of mushroom evolution.</title>
        <authorList>
            <person name="Varga T."/>
            <person name="Krizsan K."/>
            <person name="Foldi C."/>
            <person name="Dima B."/>
            <person name="Sanchez-Garcia M."/>
            <person name="Sanchez-Ramirez S."/>
            <person name="Szollosi G.J."/>
            <person name="Szarkandi J.G."/>
            <person name="Papp V."/>
            <person name="Albert L."/>
            <person name="Andreopoulos W."/>
            <person name="Angelini C."/>
            <person name="Antonin V."/>
            <person name="Barry K.W."/>
            <person name="Bougher N.L."/>
            <person name="Buchanan P."/>
            <person name="Buyck B."/>
            <person name="Bense V."/>
            <person name="Catcheside P."/>
            <person name="Chovatia M."/>
            <person name="Cooper J."/>
            <person name="Damon W."/>
            <person name="Desjardin D."/>
            <person name="Finy P."/>
            <person name="Geml J."/>
            <person name="Haridas S."/>
            <person name="Hughes K."/>
            <person name="Justo A."/>
            <person name="Karasinski D."/>
            <person name="Kautmanova I."/>
            <person name="Kiss B."/>
            <person name="Kocsube S."/>
            <person name="Kotiranta H."/>
            <person name="LaButti K.M."/>
            <person name="Lechner B.E."/>
            <person name="Liimatainen K."/>
            <person name="Lipzen A."/>
            <person name="Lukacs Z."/>
            <person name="Mihaltcheva S."/>
            <person name="Morgado L.N."/>
            <person name="Niskanen T."/>
            <person name="Noordeloos M.E."/>
            <person name="Ohm R.A."/>
            <person name="Ortiz-Santana B."/>
            <person name="Ovrebo C."/>
            <person name="Racz N."/>
            <person name="Riley R."/>
            <person name="Savchenko A."/>
            <person name="Shiryaev A."/>
            <person name="Soop K."/>
            <person name="Spirin V."/>
            <person name="Szebenyi C."/>
            <person name="Tomsovsky M."/>
            <person name="Tulloss R.E."/>
            <person name="Uehling J."/>
            <person name="Grigoriev I.V."/>
            <person name="Vagvolgyi C."/>
            <person name="Papp T."/>
            <person name="Martin F.M."/>
            <person name="Miettinen O."/>
            <person name="Hibbett D.S."/>
            <person name="Nagy L.G."/>
        </authorList>
    </citation>
    <scope>NUCLEOTIDE SEQUENCE [LARGE SCALE GENOMIC DNA]</scope>
    <source>
        <strain evidence="2 3">CBS 166.37</strain>
    </source>
</reference>
<feature type="region of interest" description="Disordered" evidence="1">
    <location>
        <begin position="92"/>
        <end position="202"/>
    </location>
</feature>
<feature type="compositionally biased region" description="Basic and acidic residues" evidence="1">
    <location>
        <begin position="101"/>
        <end position="110"/>
    </location>
</feature>
<sequence>MSDYYSKDTSDSRARRHERRRTSPERSRVDLSREQPRDQIRDQSRRHSPAERKPRTPSPEHTRRNPYVVHEDFSLTAVSPIPRMSFAPTVVAYPVSDDEGDSRPNRDDRRRRARTRSPGYTTSPRRHQSQRHEYRPRDRIEGESTDRRERRDRPPISGPPPASTPSKVGSQPSVEDRSRFAEMFSPIKNGEQPLPTIRPLVL</sequence>
<name>A0A5C3LNS8_9AGAR</name>
<protein>
    <submittedName>
        <fullName evidence="2">Uncharacterized protein</fullName>
    </submittedName>
</protein>
<feature type="compositionally biased region" description="Basic and acidic residues" evidence="1">
    <location>
        <begin position="21"/>
        <end position="68"/>
    </location>
</feature>
<proteinExistence type="predicted"/>
<keyword evidence="3" id="KW-1185">Reference proteome</keyword>
<evidence type="ECO:0000313" key="2">
    <source>
        <dbReference type="EMBL" id="TFK34570.1"/>
    </source>
</evidence>
<feature type="compositionally biased region" description="Basic and acidic residues" evidence="1">
    <location>
        <begin position="130"/>
        <end position="154"/>
    </location>
</feature>
<dbReference type="EMBL" id="ML213630">
    <property type="protein sequence ID" value="TFK34570.1"/>
    <property type="molecule type" value="Genomic_DNA"/>
</dbReference>
<gene>
    <name evidence="2" type="ORF">BDQ12DRAFT_364699</name>
</gene>